<accession>A0A7D3VWQ9</accession>
<sequence length="388" mass="43438">MSHPRIDFDPFGDPRPAGTTHPMLDGLRERCPAFHTSAQQGFWVLTRHADILAAYQDTEVHSSRAVAVIDPNPRYRWIPVMLDPPEHTMWRRLLRPLFTPARAAAMEGAVRRRCAELVDGLAARGSCDFVEDFARRFPSAVFLEFMGLPVGRLEEFLEWEYAILHAPSAGSGRAEAMGRVAALFQELIAERRRDPRDDVVGAALAFEPDGRPVTDDELLQLCTLLFLAGLDTVTAQLSYSFWHLARHDADRARIAADPAIVPDAVEELLRVYSPVLPARRLKADTEVHGCPMKAGEMVMLPLAMANRDPRAFPDPRTVDFGREHNRHIAFGAGPHRCLGSHLARLELRVALEEWHRRVPDYRVPDGAQPTEHASLILGLDSLPLTWTA</sequence>
<dbReference type="InterPro" id="IPR001128">
    <property type="entry name" value="Cyt_P450"/>
</dbReference>
<evidence type="ECO:0000256" key="6">
    <source>
        <dbReference type="ARBA" id="ARBA00023033"/>
    </source>
</evidence>
<keyword evidence="2 7" id="KW-0349">Heme</keyword>
<dbReference type="PRINTS" id="PR00359">
    <property type="entry name" value="BP450"/>
</dbReference>
<keyword evidence="3 7" id="KW-0479">Metal-binding</keyword>
<evidence type="ECO:0000256" key="3">
    <source>
        <dbReference type="ARBA" id="ARBA00022723"/>
    </source>
</evidence>
<evidence type="ECO:0000256" key="2">
    <source>
        <dbReference type="ARBA" id="ARBA00022617"/>
    </source>
</evidence>
<dbReference type="InterPro" id="IPR002397">
    <property type="entry name" value="Cyt_P450_B"/>
</dbReference>
<dbReference type="RefSeq" id="WP_173098275.1">
    <property type="nucleotide sequence ID" value="NZ_CP053892.1"/>
</dbReference>
<keyword evidence="6 7" id="KW-0503">Monooxygenase</keyword>
<reference evidence="9 10" key="1">
    <citation type="submission" date="2020-05" db="EMBL/GenBank/DDBJ databases">
        <title>Actinomadura verrucosospora NRRL-B18236 (PFL_A860) Genome sequencing and assembly.</title>
        <authorList>
            <person name="Samborskyy M."/>
        </authorList>
    </citation>
    <scope>NUCLEOTIDE SEQUENCE [LARGE SCALE GENOMIC DNA]</scope>
    <source>
        <strain evidence="9 10">NRRL:B18236</strain>
    </source>
</reference>
<protein>
    <submittedName>
        <fullName evidence="9">Cytochrome P450</fullName>
    </submittedName>
</protein>
<comment type="similarity">
    <text evidence="1 7">Belongs to the cytochrome P450 family.</text>
</comment>
<dbReference type="GO" id="GO:0016705">
    <property type="term" value="F:oxidoreductase activity, acting on paired donors, with incorporation or reduction of molecular oxygen"/>
    <property type="evidence" value="ECO:0007669"/>
    <property type="project" value="InterPro"/>
</dbReference>
<dbReference type="SUPFAM" id="SSF48264">
    <property type="entry name" value="Cytochrome P450"/>
    <property type="match status" value="1"/>
</dbReference>
<dbReference type="CDD" id="cd11035">
    <property type="entry name" value="P450cam-like"/>
    <property type="match status" value="1"/>
</dbReference>
<name>A0A7D3VWQ9_ACTVE</name>
<evidence type="ECO:0000313" key="9">
    <source>
        <dbReference type="EMBL" id="QKG24470.1"/>
    </source>
</evidence>
<keyword evidence="5 7" id="KW-0408">Iron</keyword>
<organism evidence="9 10">
    <name type="scientific">Actinomadura verrucosospora</name>
    <dbReference type="NCBI Taxonomy" id="46165"/>
    <lineage>
        <taxon>Bacteria</taxon>
        <taxon>Bacillati</taxon>
        <taxon>Actinomycetota</taxon>
        <taxon>Actinomycetes</taxon>
        <taxon>Streptosporangiales</taxon>
        <taxon>Thermomonosporaceae</taxon>
        <taxon>Actinomadura</taxon>
    </lineage>
</organism>
<dbReference type="PRINTS" id="PR00385">
    <property type="entry name" value="P450"/>
</dbReference>
<dbReference type="AlphaFoldDB" id="A0A7D3VWQ9"/>
<dbReference type="GO" id="GO:0005506">
    <property type="term" value="F:iron ion binding"/>
    <property type="evidence" value="ECO:0007669"/>
    <property type="project" value="InterPro"/>
</dbReference>
<dbReference type="InterPro" id="IPR036396">
    <property type="entry name" value="Cyt_P450_sf"/>
</dbReference>
<evidence type="ECO:0000313" key="10">
    <source>
        <dbReference type="Proteomes" id="UP000501240"/>
    </source>
</evidence>
<feature type="region of interest" description="Disordered" evidence="8">
    <location>
        <begin position="1"/>
        <end position="23"/>
    </location>
</feature>
<evidence type="ECO:0000256" key="1">
    <source>
        <dbReference type="ARBA" id="ARBA00010617"/>
    </source>
</evidence>
<gene>
    <name evidence="9" type="ORF">ACTIVE_6117</name>
</gene>
<evidence type="ECO:0000256" key="8">
    <source>
        <dbReference type="SAM" id="MobiDB-lite"/>
    </source>
</evidence>
<keyword evidence="10" id="KW-1185">Reference proteome</keyword>
<dbReference type="EMBL" id="CP053892">
    <property type="protein sequence ID" value="QKG24470.1"/>
    <property type="molecule type" value="Genomic_DNA"/>
</dbReference>
<dbReference type="PANTHER" id="PTHR46696">
    <property type="entry name" value="P450, PUTATIVE (EUROFUNG)-RELATED"/>
    <property type="match status" value="1"/>
</dbReference>
<evidence type="ECO:0000256" key="5">
    <source>
        <dbReference type="ARBA" id="ARBA00023004"/>
    </source>
</evidence>
<dbReference type="Pfam" id="PF00067">
    <property type="entry name" value="p450"/>
    <property type="match status" value="1"/>
</dbReference>
<dbReference type="PROSITE" id="PS00086">
    <property type="entry name" value="CYTOCHROME_P450"/>
    <property type="match status" value="1"/>
</dbReference>
<keyword evidence="4 7" id="KW-0560">Oxidoreductase</keyword>
<dbReference type="InterPro" id="IPR017972">
    <property type="entry name" value="Cyt_P450_CS"/>
</dbReference>
<evidence type="ECO:0000256" key="4">
    <source>
        <dbReference type="ARBA" id="ARBA00023002"/>
    </source>
</evidence>
<dbReference type="FunFam" id="1.10.630.10:FF:000018">
    <property type="entry name" value="Cytochrome P450 monooxygenase"/>
    <property type="match status" value="1"/>
</dbReference>
<dbReference type="PANTHER" id="PTHR46696:SF6">
    <property type="entry name" value="P450, PUTATIVE (EUROFUNG)-RELATED"/>
    <property type="match status" value="1"/>
</dbReference>
<dbReference type="GO" id="GO:0020037">
    <property type="term" value="F:heme binding"/>
    <property type="evidence" value="ECO:0007669"/>
    <property type="project" value="InterPro"/>
</dbReference>
<evidence type="ECO:0000256" key="7">
    <source>
        <dbReference type="RuleBase" id="RU000461"/>
    </source>
</evidence>
<dbReference type="Proteomes" id="UP000501240">
    <property type="component" value="Chromosome"/>
</dbReference>
<dbReference type="Gene3D" id="1.10.630.10">
    <property type="entry name" value="Cytochrome P450"/>
    <property type="match status" value="1"/>
</dbReference>
<proteinExistence type="inferred from homology"/>
<dbReference type="GO" id="GO:0004497">
    <property type="term" value="F:monooxygenase activity"/>
    <property type="evidence" value="ECO:0007669"/>
    <property type="project" value="UniProtKB-KW"/>
</dbReference>